<dbReference type="Pfam" id="PF22817">
    <property type="entry name" value="ApeP-like"/>
    <property type="match status" value="1"/>
</dbReference>
<dbReference type="InterPro" id="IPR029069">
    <property type="entry name" value="HotDog_dom_sf"/>
</dbReference>
<protein>
    <submittedName>
        <fullName evidence="1">3-hydroxyacyl-ACP dehydratase</fullName>
    </submittedName>
</protein>
<gene>
    <name evidence="1" type="ORF">ACFS6H_02985</name>
</gene>
<dbReference type="RefSeq" id="WP_386095072.1">
    <property type="nucleotide sequence ID" value="NZ_JBHUOZ010000001.1"/>
</dbReference>
<accession>A0ABW6A052</accession>
<dbReference type="SUPFAM" id="SSF54637">
    <property type="entry name" value="Thioesterase/thiol ester dehydrase-isomerase"/>
    <property type="match status" value="1"/>
</dbReference>
<evidence type="ECO:0000313" key="2">
    <source>
        <dbReference type="Proteomes" id="UP001597511"/>
    </source>
</evidence>
<name>A0ABW6A052_9BACT</name>
<reference evidence="2" key="1">
    <citation type="journal article" date="2019" name="Int. J. Syst. Evol. Microbiol.">
        <title>The Global Catalogue of Microorganisms (GCM) 10K type strain sequencing project: providing services to taxonomists for standard genome sequencing and annotation.</title>
        <authorList>
            <consortium name="The Broad Institute Genomics Platform"/>
            <consortium name="The Broad Institute Genome Sequencing Center for Infectious Disease"/>
            <person name="Wu L."/>
            <person name="Ma J."/>
        </authorList>
    </citation>
    <scope>NUCLEOTIDE SEQUENCE [LARGE SCALE GENOMIC DNA]</scope>
    <source>
        <strain evidence="2">KCTC 23299</strain>
    </source>
</reference>
<dbReference type="EMBL" id="JBHUOZ010000001">
    <property type="protein sequence ID" value="MFD2918659.1"/>
    <property type="molecule type" value="Genomic_DNA"/>
</dbReference>
<organism evidence="1 2">
    <name type="scientific">Terrimonas rubra</name>
    <dbReference type="NCBI Taxonomy" id="1035890"/>
    <lineage>
        <taxon>Bacteria</taxon>
        <taxon>Pseudomonadati</taxon>
        <taxon>Bacteroidota</taxon>
        <taxon>Chitinophagia</taxon>
        <taxon>Chitinophagales</taxon>
        <taxon>Chitinophagaceae</taxon>
        <taxon>Terrimonas</taxon>
    </lineage>
</organism>
<keyword evidence="2" id="KW-1185">Reference proteome</keyword>
<dbReference type="Gene3D" id="3.10.129.10">
    <property type="entry name" value="Hotdog Thioesterase"/>
    <property type="match status" value="1"/>
</dbReference>
<proteinExistence type="predicted"/>
<dbReference type="Proteomes" id="UP001597511">
    <property type="component" value="Unassembled WGS sequence"/>
</dbReference>
<sequence length="137" mass="14741">MALTNNILSIIPQRAPFIMIDALETCTPENASTSFTVRPDNIFIENGILQEAALVENIAQTAAAHMGYTCQQENKPVPVGFIGAVQNLVIHALPAVNDELHTEIVIKNQVFNATIIAGTIVLNGKPIAGCEMKIFIS</sequence>
<comment type="caution">
    <text evidence="1">The sequence shown here is derived from an EMBL/GenBank/DDBJ whole genome shotgun (WGS) entry which is preliminary data.</text>
</comment>
<evidence type="ECO:0000313" key="1">
    <source>
        <dbReference type="EMBL" id="MFD2918659.1"/>
    </source>
</evidence>
<dbReference type="InterPro" id="IPR016776">
    <property type="entry name" value="ApeP-like_dehydratase"/>
</dbReference>